<dbReference type="GO" id="GO:2000142">
    <property type="term" value="P:regulation of DNA-templated transcription initiation"/>
    <property type="evidence" value="ECO:0007669"/>
    <property type="project" value="TreeGrafter"/>
</dbReference>
<dbReference type="AlphaFoldDB" id="A0A1S1P8Y7"/>
<evidence type="ECO:0000256" key="2">
    <source>
        <dbReference type="ARBA" id="ARBA00023015"/>
    </source>
</evidence>
<dbReference type="FunFam" id="1.10.10.10:FF:000001">
    <property type="entry name" value="LysR family transcriptional regulator"/>
    <property type="match status" value="1"/>
</dbReference>
<dbReference type="PROSITE" id="PS50931">
    <property type="entry name" value="HTH_LYSR"/>
    <property type="match status" value="1"/>
</dbReference>
<evidence type="ECO:0000313" key="8">
    <source>
        <dbReference type="Proteomes" id="UP000180215"/>
    </source>
</evidence>
<reference evidence="7 8" key="1">
    <citation type="submission" date="2016-10" db="EMBL/GenBank/DDBJ databases">
        <title>Draft genome sequence of Methylobacterium extorquens CP3, a seed endophyte of Crotalaria pumila with plant growth-promoting and metal tolerance properties.</title>
        <authorList>
            <person name="Sanchez-Lopez A.S."/>
            <person name="Van Hamme J.D."/>
            <person name="Thijs S."/>
            <person name="Mcammond B.M."/>
            <person name="Stevens V."/>
            <person name="Gonzalez-Chavez M.D.C."/>
            <person name="Vangronsveld J."/>
        </authorList>
    </citation>
    <scope>NUCLEOTIDE SEQUENCE [LARGE SCALE GENOMIC DNA]</scope>
    <source>
        <strain evidence="7 8">CP3</strain>
    </source>
</reference>
<dbReference type="SUPFAM" id="SSF53850">
    <property type="entry name" value="Periplasmic binding protein-like II"/>
    <property type="match status" value="1"/>
</dbReference>
<sequence length="320" mass="35481">MDLRQLRYFTQIAESGNVSRAAEVLRIAQPSLSQQMRNLEDELGVELLFRHARGVTPTELGLKFYEHARRILQEVERAKEVLRSQATSPSGRISVGLPTSACRGLSLPLHRAMAEALPNISLHIVEAMSGTLDEWIQSGRLDVALLYDHKAFEHVAWTEMMVEDLMFIVPTSHPLAARREIRFGQVFQQALPVVLPGRPNVLRTVIEQLAARHDITPAATDCESLPAIAELVRAQAFAAIMPHFALAAEIERGEMVAIPIVDPTPSWRLSVVVSQRTLNTRGSEAVAEVLAGVIGDLVQRSVWRARLKPTERPAPVRARA</sequence>
<keyword evidence="5" id="KW-0804">Transcription</keyword>
<keyword evidence="4" id="KW-0010">Activator</keyword>
<evidence type="ECO:0000259" key="6">
    <source>
        <dbReference type="PROSITE" id="PS50931"/>
    </source>
</evidence>
<dbReference type="PANTHER" id="PTHR30293">
    <property type="entry name" value="TRANSCRIPTIONAL REGULATORY PROTEIN NAC-RELATED"/>
    <property type="match status" value="1"/>
</dbReference>
<evidence type="ECO:0000256" key="1">
    <source>
        <dbReference type="ARBA" id="ARBA00009437"/>
    </source>
</evidence>
<dbReference type="PANTHER" id="PTHR30293:SF0">
    <property type="entry name" value="NITROGEN ASSIMILATION REGULATORY PROTEIN NAC"/>
    <property type="match status" value="1"/>
</dbReference>
<feature type="domain" description="HTH lysR-type" evidence="6">
    <location>
        <begin position="1"/>
        <end position="58"/>
    </location>
</feature>
<dbReference type="Gene3D" id="1.10.10.10">
    <property type="entry name" value="Winged helix-like DNA-binding domain superfamily/Winged helix DNA-binding domain"/>
    <property type="match status" value="1"/>
</dbReference>
<keyword evidence="2" id="KW-0805">Transcription regulation</keyword>
<proteinExistence type="inferred from homology"/>
<dbReference type="GO" id="GO:0003700">
    <property type="term" value="F:DNA-binding transcription factor activity"/>
    <property type="evidence" value="ECO:0007669"/>
    <property type="project" value="InterPro"/>
</dbReference>
<dbReference type="Proteomes" id="UP000180215">
    <property type="component" value="Unassembled WGS sequence"/>
</dbReference>
<dbReference type="InterPro" id="IPR036388">
    <property type="entry name" value="WH-like_DNA-bd_sf"/>
</dbReference>
<protein>
    <submittedName>
        <fullName evidence="7">LysR family transcriptional regulator</fullName>
    </submittedName>
</protein>
<evidence type="ECO:0000256" key="3">
    <source>
        <dbReference type="ARBA" id="ARBA00023125"/>
    </source>
</evidence>
<dbReference type="Pfam" id="PF00126">
    <property type="entry name" value="HTH_1"/>
    <property type="match status" value="1"/>
</dbReference>
<accession>A0A1S1P8Y7</accession>
<gene>
    <name evidence="7" type="ORF">BK022_04300</name>
</gene>
<keyword evidence="3" id="KW-0238">DNA-binding</keyword>
<dbReference type="EMBL" id="MNAO01000028">
    <property type="protein sequence ID" value="OHV17637.1"/>
    <property type="molecule type" value="Genomic_DNA"/>
</dbReference>
<evidence type="ECO:0000313" key="7">
    <source>
        <dbReference type="EMBL" id="OHV17637.1"/>
    </source>
</evidence>
<evidence type="ECO:0000256" key="4">
    <source>
        <dbReference type="ARBA" id="ARBA00023159"/>
    </source>
</evidence>
<comment type="caution">
    <text evidence="7">The sequence shown here is derived from an EMBL/GenBank/DDBJ whole genome shotgun (WGS) entry which is preliminary data.</text>
</comment>
<dbReference type="SUPFAM" id="SSF46785">
    <property type="entry name" value="Winged helix' DNA-binding domain"/>
    <property type="match status" value="1"/>
</dbReference>
<dbReference type="PRINTS" id="PR00039">
    <property type="entry name" value="HTHLYSR"/>
</dbReference>
<comment type="similarity">
    <text evidence="1">Belongs to the LysR transcriptional regulatory family.</text>
</comment>
<dbReference type="GO" id="GO:0003677">
    <property type="term" value="F:DNA binding"/>
    <property type="evidence" value="ECO:0007669"/>
    <property type="project" value="UniProtKB-KW"/>
</dbReference>
<dbReference type="InterPro" id="IPR036390">
    <property type="entry name" value="WH_DNA-bd_sf"/>
</dbReference>
<name>A0A1S1P8Y7_METEX</name>
<dbReference type="Pfam" id="PF03466">
    <property type="entry name" value="LysR_substrate"/>
    <property type="match status" value="1"/>
</dbReference>
<evidence type="ECO:0000256" key="5">
    <source>
        <dbReference type="ARBA" id="ARBA00023163"/>
    </source>
</evidence>
<dbReference type="Gene3D" id="3.40.190.10">
    <property type="entry name" value="Periplasmic binding protein-like II"/>
    <property type="match status" value="2"/>
</dbReference>
<dbReference type="InterPro" id="IPR005119">
    <property type="entry name" value="LysR_subst-bd"/>
</dbReference>
<organism evidence="7 8">
    <name type="scientific">Methylorubrum extorquens</name>
    <name type="common">Methylobacterium dichloromethanicum</name>
    <name type="synonym">Methylobacterium extorquens</name>
    <dbReference type="NCBI Taxonomy" id="408"/>
    <lineage>
        <taxon>Bacteria</taxon>
        <taxon>Pseudomonadati</taxon>
        <taxon>Pseudomonadota</taxon>
        <taxon>Alphaproteobacteria</taxon>
        <taxon>Hyphomicrobiales</taxon>
        <taxon>Methylobacteriaceae</taxon>
        <taxon>Methylorubrum</taxon>
    </lineage>
</organism>
<dbReference type="InterPro" id="IPR000847">
    <property type="entry name" value="LysR_HTH_N"/>
</dbReference>